<dbReference type="AlphaFoldDB" id="A0A9P8QC89"/>
<accession>A0A9P8QC89</accession>
<proteinExistence type="predicted"/>
<sequence length="578" mass="63665">MTFGSAKGTQCSGGKRVSSENISIVVPVHDLLFNQHRHHLSRLVALVGDGLGARSQVGSITDRTSTANGRQQAGVLDTFSEDLNGFLLHQLIGAQSGRLGVTFHDRDKHLQERCTDRKVGVVTDRQGIAQPDIDVRLQKIRQAENNGVRDHGDLVSDGKRVLLDVRVSFHGLEESVEVHTEDAGLTGLQLFLVDNLGSFQGQLIQQARQGFGTLNGDVQEAVSDLVGGLDDQLLAVCLDSLEHRRQSDSELENVGVDFGNGVHGLRKQVCTFNQIDTHREHNQVVGTVHNVLQQGDQHLDDCQVANRQHGGRLAERANDWLDELDDDREGLRIHLRRQNLLGVFSGDQALLMEHLQLLLDEHFNLVLELGLNVLWRINTDQDTTGSSQETGKVSKVGQFLGGHFRVVGSSEMEPFVKDVIPNSDQSLGGNIDLQEVLSDDFLQGNPAGSQDIGPCDNSIEVTVEEVAQTIRTRGVLGKFSLKTSDGPHKPTANTVLKHSDKQFQAFLRDVVEIGQELGKALQRQSNTNVAGNGVLRVIWDTCDTDEAQEEVPDSSRQSWMVIKKGDQDRIHQFSFKAH</sequence>
<reference evidence="1" key="1">
    <citation type="journal article" date="2021" name="Open Biol.">
        <title>Shared evolutionary footprints suggest mitochondrial oxidative damage underlies multiple complex I losses in fungi.</title>
        <authorList>
            <person name="Schikora-Tamarit M.A."/>
            <person name="Marcet-Houben M."/>
            <person name="Nosek J."/>
            <person name="Gabaldon T."/>
        </authorList>
    </citation>
    <scope>NUCLEOTIDE SEQUENCE</scope>
    <source>
        <strain evidence="1">CBS2887</strain>
    </source>
</reference>
<organism evidence="1 2">
    <name type="scientific">Wickerhamomyces pijperi</name>
    <name type="common">Yeast</name>
    <name type="synonym">Pichia pijperi</name>
    <dbReference type="NCBI Taxonomy" id="599730"/>
    <lineage>
        <taxon>Eukaryota</taxon>
        <taxon>Fungi</taxon>
        <taxon>Dikarya</taxon>
        <taxon>Ascomycota</taxon>
        <taxon>Saccharomycotina</taxon>
        <taxon>Saccharomycetes</taxon>
        <taxon>Phaffomycetales</taxon>
        <taxon>Wickerhamomycetaceae</taxon>
        <taxon>Wickerhamomyces</taxon>
    </lineage>
</organism>
<dbReference type="Proteomes" id="UP000774326">
    <property type="component" value="Unassembled WGS sequence"/>
</dbReference>
<protein>
    <submittedName>
        <fullName evidence="1">Uncharacterized protein</fullName>
    </submittedName>
</protein>
<dbReference type="EMBL" id="JAEUBG010001186">
    <property type="protein sequence ID" value="KAH3686845.1"/>
    <property type="molecule type" value="Genomic_DNA"/>
</dbReference>
<comment type="caution">
    <text evidence="1">The sequence shown here is derived from an EMBL/GenBank/DDBJ whole genome shotgun (WGS) entry which is preliminary data.</text>
</comment>
<gene>
    <name evidence="1" type="ORF">WICPIJ_002172</name>
</gene>
<evidence type="ECO:0000313" key="2">
    <source>
        <dbReference type="Proteomes" id="UP000774326"/>
    </source>
</evidence>
<evidence type="ECO:0000313" key="1">
    <source>
        <dbReference type="EMBL" id="KAH3686845.1"/>
    </source>
</evidence>
<keyword evidence="2" id="KW-1185">Reference proteome</keyword>
<reference evidence="1" key="2">
    <citation type="submission" date="2021-01" db="EMBL/GenBank/DDBJ databases">
        <authorList>
            <person name="Schikora-Tamarit M.A."/>
        </authorList>
    </citation>
    <scope>NUCLEOTIDE SEQUENCE</scope>
    <source>
        <strain evidence="1">CBS2887</strain>
    </source>
</reference>
<name>A0A9P8QC89_WICPI</name>